<evidence type="ECO:0000313" key="2">
    <source>
        <dbReference type="Proteomes" id="UP001359485"/>
    </source>
</evidence>
<proteinExistence type="predicted"/>
<dbReference type="InterPro" id="IPR015955">
    <property type="entry name" value="Lactate_DH/Glyco_Ohase_4_C"/>
</dbReference>
<protein>
    <submittedName>
        <fullName evidence="1">Uncharacterized protein</fullName>
    </submittedName>
</protein>
<accession>A0ABR1ASN7</accession>
<keyword evidence="2" id="KW-1185">Reference proteome</keyword>
<reference evidence="1 2" key="1">
    <citation type="submission" date="2023-09" db="EMBL/GenBank/DDBJ databases">
        <title>Genomes of two closely related lineages of the louse Polyplax serrata with different host specificities.</title>
        <authorList>
            <person name="Martinu J."/>
            <person name="Tarabai H."/>
            <person name="Stefka J."/>
            <person name="Hypsa V."/>
        </authorList>
    </citation>
    <scope>NUCLEOTIDE SEQUENCE [LARGE SCALE GENOMIC DNA]</scope>
    <source>
        <strain evidence="1">98ZLc_SE</strain>
    </source>
</reference>
<sequence length="178" mass="20115">MDRRRTWRHERTRLVRRELGRRQAAGRRMLGTNAQTSDGSADEIIRLKGYTSWAIGLSLSSLASSILQNLQEVHAGLCGVTDDVFLTLPCILGAEEITQIFERQRDHSPRVFGQHPERHSAEFANAGRVRTEAVQVMEATPRFFDLENVEQIATQVFLSSVFVEMMDQGQNDTLVTAE</sequence>
<name>A0ABR1ASN7_POLSC</name>
<dbReference type="EMBL" id="JAWJWF010000045">
    <property type="protein sequence ID" value="KAK6626868.1"/>
    <property type="molecule type" value="Genomic_DNA"/>
</dbReference>
<dbReference type="SUPFAM" id="SSF56327">
    <property type="entry name" value="LDH C-terminal domain-like"/>
    <property type="match status" value="1"/>
</dbReference>
<evidence type="ECO:0000313" key="1">
    <source>
        <dbReference type="EMBL" id="KAK6626868.1"/>
    </source>
</evidence>
<dbReference type="Gene3D" id="3.90.110.10">
    <property type="entry name" value="Lactate dehydrogenase/glycoside hydrolase, family 4, C-terminal"/>
    <property type="match status" value="1"/>
</dbReference>
<dbReference type="Proteomes" id="UP001359485">
    <property type="component" value="Unassembled WGS sequence"/>
</dbReference>
<dbReference type="PANTHER" id="PTHR43128:SF16">
    <property type="entry name" value="L-LACTATE DEHYDROGENASE"/>
    <property type="match status" value="1"/>
</dbReference>
<gene>
    <name evidence="1" type="ORF">RUM44_009345</name>
</gene>
<dbReference type="PANTHER" id="PTHR43128">
    <property type="entry name" value="L-2-HYDROXYCARBOXYLATE DEHYDROGENASE (NAD(P)(+))"/>
    <property type="match status" value="1"/>
</dbReference>
<comment type="caution">
    <text evidence="1">The sequence shown here is derived from an EMBL/GenBank/DDBJ whole genome shotgun (WGS) entry which is preliminary data.</text>
</comment>
<organism evidence="1 2">
    <name type="scientific">Polyplax serrata</name>
    <name type="common">Common mouse louse</name>
    <dbReference type="NCBI Taxonomy" id="468196"/>
    <lineage>
        <taxon>Eukaryota</taxon>
        <taxon>Metazoa</taxon>
        <taxon>Ecdysozoa</taxon>
        <taxon>Arthropoda</taxon>
        <taxon>Hexapoda</taxon>
        <taxon>Insecta</taxon>
        <taxon>Pterygota</taxon>
        <taxon>Neoptera</taxon>
        <taxon>Paraneoptera</taxon>
        <taxon>Psocodea</taxon>
        <taxon>Troctomorpha</taxon>
        <taxon>Phthiraptera</taxon>
        <taxon>Anoplura</taxon>
        <taxon>Polyplacidae</taxon>
        <taxon>Polyplax</taxon>
    </lineage>
</organism>